<evidence type="ECO:0000313" key="2">
    <source>
        <dbReference type="Proteomes" id="UP000266915"/>
    </source>
</evidence>
<dbReference type="RefSeq" id="WP_085512038.1">
    <property type="nucleotide sequence ID" value="NZ_FXAP01000003.1"/>
</dbReference>
<protein>
    <recommendedName>
        <fullName evidence="3">Excreted virulence factor EspC (Type VII ESX diderm)</fullName>
    </recommendedName>
</protein>
<dbReference type="Proteomes" id="UP000266915">
    <property type="component" value="Unassembled WGS sequence"/>
</dbReference>
<gene>
    <name evidence="1" type="ORF">EDD42_0492</name>
</gene>
<accession>A0A3N2BYX6</accession>
<evidence type="ECO:0008006" key="3">
    <source>
        <dbReference type="Google" id="ProtNLM"/>
    </source>
</evidence>
<evidence type="ECO:0000313" key="1">
    <source>
        <dbReference type="EMBL" id="ROR80451.1"/>
    </source>
</evidence>
<dbReference type="EMBL" id="RKHL01000001">
    <property type="protein sequence ID" value="ROR80451.1"/>
    <property type="molecule type" value="Genomic_DNA"/>
</dbReference>
<sequence>MTRFTVDSSTLAAAARTAGEIASWSAGTALPDLPTDGGSLGHDGLANALGSFRGRWTTGISELQEDVSTISALLDAAATEYLELDASVGDAAHDASASSRSGGGGR</sequence>
<dbReference type="AlphaFoldDB" id="A0A3N2BYX6"/>
<proteinExistence type="predicted"/>
<keyword evidence="2" id="KW-1185">Reference proteome</keyword>
<organism evidence="1 2">
    <name type="scientific">Plantibacter flavus</name>
    <dbReference type="NCBI Taxonomy" id="150123"/>
    <lineage>
        <taxon>Bacteria</taxon>
        <taxon>Bacillati</taxon>
        <taxon>Actinomycetota</taxon>
        <taxon>Actinomycetes</taxon>
        <taxon>Micrococcales</taxon>
        <taxon>Microbacteriaceae</taxon>
        <taxon>Plantibacter</taxon>
    </lineage>
</organism>
<name>A0A3N2BYX6_9MICO</name>
<reference evidence="1 2" key="1">
    <citation type="submission" date="2018-11" db="EMBL/GenBank/DDBJ databases">
        <title>Sequencing the genomes of 1000 actinobacteria strains.</title>
        <authorList>
            <person name="Klenk H.-P."/>
        </authorList>
    </citation>
    <scope>NUCLEOTIDE SEQUENCE [LARGE SCALE GENOMIC DNA]</scope>
    <source>
        <strain evidence="1 2">DSM 14012</strain>
    </source>
</reference>
<comment type="caution">
    <text evidence="1">The sequence shown here is derived from an EMBL/GenBank/DDBJ whole genome shotgun (WGS) entry which is preliminary data.</text>
</comment>